<reference evidence="2" key="1">
    <citation type="submission" date="2012-11" db="EMBL/GenBank/DDBJ databases">
        <authorList>
            <person name="Singh A."/>
            <person name="Pinnaka A.K."/>
            <person name="Vaidya B."/>
        </authorList>
    </citation>
    <scope>NUCLEOTIDE SEQUENCE [LARGE SCALE GENOMIC DNA]</scope>
    <source>
        <strain evidence="2">AK23</strain>
    </source>
</reference>
<organism evidence="1 2">
    <name type="scientific">Nitrincola nitratireducens</name>
    <dbReference type="NCBI Taxonomy" id="1229521"/>
    <lineage>
        <taxon>Bacteria</taxon>
        <taxon>Pseudomonadati</taxon>
        <taxon>Pseudomonadota</taxon>
        <taxon>Gammaproteobacteria</taxon>
        <taxon>Oceanospirillales</taxon>
        <taxon>Oceanospirillaceae</taxon>
        <taxon>Nitrincola</taxon>
    </lineage>
</organism>
<dbReference type="RefSeq" id="WP_036513445.1">
    <property type="nucleotide sequence ID" value="NZ_AONB01000021.1"/>
</dbReference>
<dbReference type="Proteomes" id="UP000019464">
    <property type="component" value="Unassembled WGS sequence"/>
</dbReference>
<keyword evidence="2" id="KW-1185">Reference proteome</keyword>
<evidence type="ECO:0000313" key="2">
    <source>
        <dbReference type="Proteomes" id="UP000019464"/>
    </source>
</evidence>
<name>W9UY72_9GAMM</name>
<protein>
    <submittedName>
        <fullName evidence="1">Uncharacterized protein</fullName>
    </submittedName>
</protein>
<gene>
    <name evidence="1" type="ORF">D791_03348</name>
</gene>
<dbReference type="OrthoDB" id="9893288at2"/>
<accession>W9UY72</accession>
<dbReference type="AlphaFoldDB" id="W9UY72"/>
<evidence type="ECO:0000313" key="1">
    <source>
        <dbReference type="EMBL" id="EXJ09676.1"/>
    </source>
</evidence>
<proteinExistence type="predicted"/>
<comment type="caution">
    <text evidence="1">The sequence shown here is derived from an EMBL/GenBank/DDBJ whole genome shotgun (WGS) entry which is preliminary data.</text>
</comment>
<reference evidence="1 2" key="2">
    <citation type="journal article" date="2015" name="Syst. Appl. Microbiol.">
        <title>Nitrincola nitratireducens sp. nov. isolated from a haloalkaline crater lake.</title>
        <authorList>
            <person name="Singh A."/>
            <person name="Vaidya B."/>
            <person name="Tanuku N.R."/>
            <person name="Pinnaka A.K."/>
        </authorList>
    </citation>
    <scope>NUCLEOTIDE SEQUENCE [LARGE SCALE GENOMIC DNA]</scope>
    <source>
        <strain evidence="1 2">AK23</strain>
    </source>
</reference>
<sequence length="98" mass="10268">MSKLLKGAKAFTTSLLFGSNESQGLIRTLGSASLEAGKNLGAAILDTKEDEKDRIVAIGGDPNIPDGIGIGIQGSGYYKDGFLLVPDDETEADYFGKN</sequence>
<dbReference type="EMBL" id="AONB01000021">
    <property type="protein sequence ID" value="EXJ09676.1"/>
    <property type="molecule type" value="Genomic_DNA"/>
</dbReference>